<dbReference type="InterPro" id="IPR039420">
    <property type="entry name" value="WalR-like"/>
</dbReference>
<dbReference type="SMART" id="SM00862">
    <property type="entry name" value="Trans_reg_C"/>
    <property type="match status" value="1"/>
</dbReference>
<organism evidence="10 11">
    <name type="scientific">Clostridium innocuum</name>
    <dbReference type="NCBI Taxonomy" id="1522"/>
    <lineage>
        <taxon>Bacteria</taxon>
        <taxon>Bacillati</taxon>
        <taxon>Bacillota</taxon>
        <taxon>Clostridia</taxon>
        <taxon>Eubacteriales</taxon>
        <taxon>Clostridiaceae</taxon>
        <taxon>Clostridium</taxon>
    </lineage>
</organism>
<dbReference type="PROSITE" id="PS50110">
    <property type="entry name" value="RESPONSE_REGULATORY"/>
    <property type="match status" value="1"/>
</dbReference>
<sequence>MAKILVIDDDISLLQLIKNALEYDHSITTYTGLSSVSIREINKHDLLILDVMMPELDGFTFLKEKRREIDIPVLFLTAKSFEQDLIEGFSIGADDYIVKPFSVKELRYRIMAHIRRENRTKSNMIHIGNIFCDFTVRKIYVNEAEINMTSTEYEICSLLMRNPNRVFTKDEIYEKLFGFDGMGDAETTIRERIKEIRKKFKFYEEEPIKTVWGVGYQWEKNQ</sequence>
<protein>
    <recommendedName>
        <fullName evidence="1">Stage 0 sporulation protein A homolog</fullName>
    </recommendedName>
</protein>
<dbReference type="PANTHER" id="PTHR48111">
    <property type="entry name" value="REGULATOR OF RPOS"/>
    <property type="match status" value="1"/>
</dbReference>
<dbReference type="AlphaFoldDB" id="A0A3E2W1P2"/>
<evidence type="ECO:0000256" key="6">
    <source>
        <dbReference type="PROSITE-ProRule" id="PRU00169"/>
    </source>
</evidence>
<dbReference type="RefSeq" id="WP_117441974.1">
    <property type="nucleotide sequence ID" value="NZ_QVEV01000003.1"/>
</dbReference>
<dbReference type="GO" id="GO:0000156">
    <property type="term" value="F:phosphorelay response regulator activity"/>
    <property type="evidence" value="ECO:0007669"/>
    <property type="project" value="TreeGrafter"/>
</dbReference>
<comment type="caution">
    <text evidence="10">The sequence shown here is derived from an EMBL/GenBank/DDBJ whole genome shotgun (WGS) entry which is preliminary data.</text>
</comment>
<evidence type="ECO:0000256" key="5">
    <source>
        <dbReference type="ARBA" id="ARBA00024867"/>
    </source>
</evidence>
<dbReference type="InterPro" id="IPR036388">
    <property type="entry name" value="WH-like_DNA-bd_sf"/>
</dbReference>
<dbReference type="OrthoDB" id="9790442at2"/>
<dbReference type="Gene3D" id="6.10.250.690">
    <property type="match status" value="1"/>
</dbReference>
<gene>
    <name evidence="10" type="ORF">DXA38_03260</name>
</gene>
<dbReference type="InterPro" id="IPR001789">
    <property type="entry name" value="Sig_transdc_resp-reg_receiver"/>
</dbReference>
<evidence type="ECO:0000259" key="9">
    <source>
        <dbReference type="PROSITE" id="PS51755"/>
    </source>
</evidence>
<dbReference type="PROSITE" id="PS51755">
    <property type="entry name" value="OMPR_PHOB"/>
    <property type="match status" value="1"/>
</dbReference>
<dbReference type="EMBL" id="QVEV01000003">
    <property type="protein sequence ID" value="RGC17994.1"/>
    <property type="molecule type" value="Genomic_DNA"/>
</dbReference>
<evidence type="ECO:0000256" key="1">
    <source>
        <dbReference type="ARBA" id="ARBA00018672"/>
    </source>
</evidence>
<keyword evidence="3 7" id="KW-0238">DNA-binding</keyword>
<dbReference type="SUPFAM" id="SSF52172">
    <property type="entry name" value="CheY-like"/>
    <property type="match status" value="1"/>
</dbReference>
<name>A0A3E2W1P2_CLOIN</name>
<evidence type="ECO:0000256" key="7">
    <source>
        <dbReference type="PROSITE-ProRule" id="PRU01091"/>
    </source>
</evidence>
<accession>A0A3E2W1P2</accession>
<dbReference type="InterPro" id="IPR011006">
    <property type="entry name" value="CheY-like_superfamily"/>
</dbReference>
<evidence type="ECO:0000313" key="11">
    <source>
        <dbReference type="Proteomes" id="UP000260025"/>
    </source>
</evidence>
<keyword evidence="6" id="KW-0597">Phosphoprotein</keyword>
<dbReference type="Pfam" id="PF00486">
    <property type="entry name" value="Trans_reg_C"/>
    <property type="match status" value="1"/>
</dbReference>
<feature type="domain" description="OmpR/PhoB-type" evidence="9">
    <location>
        <begin position="122"/>
        <end position="220"/>
    </location>
</feature>
<feature type="domain" description="Response regulatory" evidence="8">
    <location>
        <begin position="3"/>
        <end position="114"/>
    </location>
</feature>
<feature type="DNA-binding region" description="OmpR/PhoB-type" evidence="7">
    <location>
        <begin position="122"/>
        <end position="220"/>
    </location>
</feature>
<evidence type="ECO:0000313" key="10">
    <source>
        <dbReference type="EMBL" id="RGC17994.1"/>
    </source>
</evidence>
<feature type="modified residue" description="4-aspartylphosphate" evidence="6">
    <location>
        <position position="50"/>
    </location>
</feature>
<keyword evidence="2" id="KW-0805">Transcription regulation</keyword>
<keyword evidence="4" id="KW-0804">Transcription</keyword>
<evidence type="ECO:0000256" key="4">
    <source>
        <dbReference type="ARBA" id="ARBA00023163"/>
    </source>
</evidence>
<dbReference type="GO" id="GO:0006355">
    <property type="term" value="P:regulation of DNA-templated transcription"/>
    <property type="evidence" value="ECO:0007669"/>
    <property type="project" value="InterPro"/>
</dbReference>
<dbReference type="GO" id="GO:0032993">
    <property type="term" value="C:protein-DNA complex"/>
    <property type="evidence" value="ECO:0007669"/>
    <property type="project" value="TreeGrafter"/>
</dbReference>
<evidence type="ECO:0000256" key="3">
    <source>
        <dbReference type="ARBA" id="ARBA00023125"/>
    </source>
</evidence>
<evidence type="ECO:0000259" key="8">
    <source>
        <dbReference type="PROSITE" id="PS50110"/>
    </source>
</evidence>
<dbReference type="Gene3D" id="3.40.50.2300">
    <property type="match status" value="1"/>
</dbReference>
<dbReference type="Pfam" id="PF00072">
    <property type="entry name" value="Response_reg"/>
    <property type="match status" value="1"/>
</dbReference>
<dbReference type="SMART" id="SM00448">
    <property type="entry name" value="REC"/>
    <property type="match status" value="1"/>
</dbReference>
<reference evidence="10 11" key="1">
    <citation type="submission" date="2018-08" db="EMBL/GenBank/DDBJ databases">
        <title>A genome reference for cultivated species of the human gut microbiota.</title>
        <authorList>
            <person name="Zou Y."/>
            <person name="Xue W."/>
            <person name="Luo G."/>
        </authorList>
    </citation>
    <scope>NUCLEOTIDE SEQUENCE [LARGE SCALE GENOMIC DNA]</scope>
    <source>
        <strain evidence="10 11">OF01-2LB</strain>
    </source>
</reference>
<dbReference type="Proteomes" id="UP000260025">
    <property type="component" value="Unassembled WGS sequence"/>
</dbReference>
<dbReference type="GO" id="GO:0000976">
    <property type="term" value="F:transcription cis-regulatory region binding"/>
    <property type="evidence" value="ECO:0007669"/>
    <property type="project" value="TreeGrafter"/>
</dbReference>
<dbReference type="InterPro" id="IPR001867">
    <property type="entry name" value="OmpR/PhoB-type_DNA-bd"/>
</dbReference>
<dbReference type="CDD" id="cd00383">
    <property type="entry name" value="trans_reg_C"/>
    <property type="match status" value="1"/>
</dbReference>
<comment type="function">
    <text evidence="5">May play the central regulatory role in sporulation. It may be an element of the effector pathway responsible for the activation of sporulation genes in response to nutritional stress. Spo0A may act in concert with spo0H (a sigma factor) to control the expression of some genes that are critical to the sporulation process.</text>
</comment>
<evidence type="ECO:0000256" key="2">
    <source>
        <dbReference type="ARBA" id="ARBA00023015"/>
    </source>
</evidence>
<dbReference type="Gene3D" id="1.10.10.10">
    <property type="entry name" value="Winged helix-like DNA-binding domain superfamily/Winged helix DNA-binding domain"/>
    <property type="match status" value="1"/>
</dbReference>
<dbReference type="PANTHER" id="PTHR48111:SF2">
    <property type="entry name" value="RESPONSE REGULATOR SAER"/>
    <property type="match status" value="1"/>
</dbReference>
<dbReference type="GO" id="GO:0005829">
    <property type="term" value="C:cytosol"/>
    <property type="evidence" value="ECO:0007669"/>
    <property type="project" value="TreeGrafter"/>
</dbReference>
<proteinExistence type="predicted"/>